<dbReference type="InterPro" id="IPR000182">
    <property type="entry name" value="GNAT_dom"/>
</dbReference>
<dbReference type="EMBL" id="RJUL01000007">
    <property type="protein sequence ID" value="ROQ24288.1"/>
    <property type="molecule type" value="Genomic_DNA"/>
</dbReference>
<evidence type="ECO:0000313" key="3">
    <source>
        <dbReference type="Proteomes" id="UP000268033"/>
    </source>
</evidence>
<protein>
    <submittedName>
        <fullName evidence="2">Acetyltransferase (GNAT) family protein</fullName>
    </submittedName>
</protein>
<dbReference type="CDD" id="cd04301">
    <property type="entry name" value="NAT_SF"/>
    <property type="match status" value="1"/>
</dbReference>
<organism evidence="2 3">
    <name type="scientific">Gallaecimonas pentaromativorans</name>
    <dbReference type="NCBI Taxonomy" id="584787"/>
    <lineage>
        <taxon>Bacteria</taxon>
        <taxon>Pseudomonadati</taxon>
        <taxon>Pseudomonadota</taxon>
        <taxon>Gammaproteobacteria</taxon>
        <taxon>Enterobacterales</taxon>
        <taxon>Gallaecimonadaceae</taxon>
        <taxon>Gallaecimonas</taxon>
    </lineage>
</organism>
<dbReference type="Pfam" id="PF12568">
    <property type="entry name" value="PanZ"/>
    <property type="match status" value="1"/>
</dbReference>
<dbReference type="InterPro" id="IPR016181">
    <property type="entry name" value="Acyl_CoA_acyltransferase"/>
</dbReference>
<dbReference type="Gene3D" id="3.40.630.30">
    <property type="match status" value="1"/>
</dbReference>
<feature type="domain" description="N-acetyltransferase" evidence="1">
    <location>
        <begin position="1"/>
        <end position="125"/>
    </location>
</feature>
<dbReference type="SUPFAM" id="SSF55729">
    <property type="entry name" value="Acyl-CoA N-acyltransferases (Nat)"/>
    <property type="match status" value="1"/>
</dbReference>
<gene>
    <name evidence="2" type="ORF">EDC28_107170</name>
</gene>
<dbReference type="RefSeq" id="WP_123422015.1">
    <property type="nucleotide sequence ID" value="NZ_RJUL01000007.1"/>
</dbReference>
<sequence>MRLTIHDNPPVSAQMEIDLGKLYGHLPADLQAPFWFIATFNDRHIAALRLDGDRIVNLGVRSETRRRGVGKYLLQKALERARELGLTEVRALASDYPVENRAMVGDFLLAQGFAAVDDNQWRIAL</sequence>
<evidence type="ECO:0000259" key="1">
    <source>
        <dbReference type="PROSITE" id="PS51186"/>
    </source>
</evidence>
<dbReference type="InterPro" id="IPR040448">
    <property type="entry name" value="PanZ_GNAT"/>
</dbReference>
<evidence type="ECO:0000313" key="2">
    <source>
        <dbReference type="EMBL" id="ROQ24288.1"/>
    </source>
</evidence>
<name>A0A3N1P980_9GAMM</name>
<comment type="caution">
    <text evidence="2">The sequence shown here is derived from an EMBL/GenBank/DDBJ whole genome shotgun (WGS) entry which is preliminary data.</text>
</comment>
<keyword evidence="2" id="KW-0808">Transferase</keyword>
<accession>A0A3N1P980</accession>
<dbReference type="Proteomes" id="UP000268033">
    <property type="component" value="Unassembled WGS sequence"/>
</dbReference>
<proteinExistence type="predicted"/>
<keyword evidence="3" id="KW-1185">Reference proteome</keyword>
<dbReference type="PROSITE" id="PS51186">
    <property type="entry name" value="GNAT"/>
    <property type="match status" value="1"/>
</dbReference>
<dbReference type="AlphaFoldDB" id="A0A3N1P980"/>
<dbReference type="STRING" id="584787.GCA_001247655_00636"/>
<reference evidence="2 3" key="1">
    <citation type="submission" date="2018-11" db="EMBL/GenBank/DDBJ databases">
        <title>Genomic Encyclopedia of Type Strains, Phase IV (KMG-IV): sequencing the most valuable type-strain genomes for metagenomic binning, comparative biology and taxonomic classification.</title>
        <authorList>
            <person name="Goeker M."/>
        </authorList>
    </citation>
    <scope>NUCLEOTIDE SEQUENCE [LARGE SCALE GENOMIC DNA]</scope>
    <source>
        <strain evidence="2 3">DSM 21945</strain>
    </source>
</reference>
<dbReference type="GO" id="GO:0016747">
    <property type="term" value="F:acyltransferase activity, transferring groups other than amino-acyl groups"/>
    <property type="evidence" value="ECO:0007669"/>
    <property type="project" value="InterPro"/>
</dbReference>